<protein>
    <submittedName>
        <fullName evidence="4">Transcription factor LHW-like isoform X1</fullName>
    </submittedName>
</protein>
<dbReference type="GO" id="GO:0003700">
    <property type="term" value="F:DNA-binding transcription factor activity"/>
    <property type="evidence" value="ECO:0007669"/>
    <property type="project" value="InterPro"/>
</dbReference>
<sequence>MGTRTPLRSFLQRLCENSCWNYAVFWKLQQQNQMILTWEDGCFGTIKAQDSIENMFVETSFQGLEETSSCNTYRGTSGAEAVELVVAYMSNYQYALGDGVVGDVAYTGNSQWVSAGLKTSAHADEWVFQFAASVKVLIRD</sequence>
<dbReference type="PANTHER" id="PTHR46196:SF3">
    <property type="entry name" value="TRANSCRIPTION FACTOR LHW-LIKE ISOFORM X1"/>
    <property type="match status" value="1"/>
</dbReference>
<dbReference type="AlphaFoldDB" id="A0A6L2KMM8"/>
<organism evidence="4">
    <name type="scientific">Tanacetum cinerariifolium</name>
    <name type="common">Dalmatian daisy</name>
    <name type="synonym">Chrysanthemum cinerariifolium</name>
    <dbReference type="NCBI Taxonomy" id="118510"/>
    <lineage>
        <taxon>Eukaryota</taxon>
        <taxon>Viridiplantae</taxon>
        <taxon>Streptophyta</taxon>
        <taxon>Embryophyta</taxon>
        <taxon>Tracheophyta</taxon>
        <taxon>Spermatophyta</taxon>
        <taxon>Magnoliopsida</taxon>
        <taxon>eudicotyledons</taxon>
        <taxon>Gunneridae</taxon>
        <taxon>Pentapetalae</taxon>
        <taxon>asterids</taxon>
        <taxon>campanulids</taxon>
        <taxon>Asterales</taxon>
        <taxon>Asteraceae</taxon>
        <taxon>Asteroideae</taxon>
        <taxon>Anthemideae</taxon>
        <taxon>Anthemidinae</taxon>
        <taxon>Tanacetum</taxon>
    </lineage>
</organism>
<evidence type="ECO:0000313" key="4">
    <source>
        <dbReference type="EMBL" id="GEU49114.1"/>
    </source>
</evidence>
<feature type="domain" description="Transcription factor MYC/MYB N-terminal" evidence="3">
    <location>
        <begin position="7"/>
        <end position="117"/>
    </location>
</feature>
<accession>A0A6L2KMM8</accession>
<evidence type="ECO:0000259" key="3">
    <source>
        <dbReference type="Pfam" id="PF14215"/>
    </source>
</evidence>
<keyword evidence="2" id="KW-0804">Transcription</keyword>
<dbReference type="EMBL" id="BKCJ010002519">
    <property type="protein sequence ID" value="GEU49114.1"/>
    <property type="molecule type" value="Genomic_DNA"/>
</dbReference>
<name>A0A6L2KMM8_TANCI</name>
<dbReference type="InterPro" id="IPR025610">
    <property type="entry name" value="MYC/MYB_N"/>
</dbReference>
<evidence type="ECO:0000256" key="2">
    <source>
        <dbReference type="ARBA" id="ARBA00023163"/>
    </source>
</evidence>
<dbReference type="InterPro" id="IPR043561">
    <property type="entry name" value="LHW-like"/>
</dbReference>
<comment type="caution">
    <text evidence="4">The sequence shown here is derived from an EMBL/GenBank/DDBJ whole genome shotgun (WGS) entry which is preliminary data.</text>
</comment>
<dbReference type="Pfam" id="PF14215">
    <property type="entry name" value="bHLH-MYC_N"/>
    <property type="match status" value="1"/>
</dbReference>
<reference evidence="4" key="1">
    <citation type="journal article" date="2019" name="Sci. Rep.">
        <title>Draft genome of Tanacetum cinerariifolium, the natural source of mosquito coil.</title>
        <authorList>
            <person name="Yamashiro T."/>
            <person name="Shiraishi A."/>
            <person name="Satake H."/>
            <person name="Nakayama K."/>
        </authorList>
    </citation>
    <scope>NUCLEOTIDE SEQUENCE</scope>
</reference>
<proteinExistence type="predicted"/>
<dbReference type="PANTHER" id="PTHR46196">
    <property type="entry name" value="TRANSCRIPTION FACTOR BHLH155-LIKE ISOFORM X1-RELATED"/>
    <property type="match status" value="1"/>
</dbReference>
<gene>
    <name evidence="4" type="ORF">Tci_021092</name>
</gene>
<keyword evidence="1" id="KW-0805">Transcription regulation</keyword>
<evidence type="ECO:0000256" key="1">
    <source>
        <dbReference type="ARBA" id="ARBA00023015"/>
    </source>
</evidence>